<evidence type="ECO:0000313" key="4">
    <source>
        <dbReference type="WBParaSite" id="L893_g1065.t1"/>
    </source>
</evidence>
<dbReference type="Pfam" id="PF01683">
    <property type="entry name" value="EB"/>
    <property type="match status" value="2"/>
</dbReference>
<feature type="domain" description="EB" evidence="2">
    <location>
        <begin position="395"/>
        <end position="447"/>
    </location>
</feature>
<name>A0A1I7XY24_9BILA</name>
<reference evidence="4" key="1">
    <citation type="submission" date="2016-11" db="UniProtKB">
        <authorList>
            <consortium name="WormBaseParasite"/>
        </authorList>
    </citation>
    <scope>IDENTIFICATION</scope>
</reference>
<dbReference type="PANTHER" id="PTHR45985:SF3">
    <property type="entry name" value="CHITIN DEACETYLASE-LIKE 4"/>
    <property type="match status" value="1"/>
</dbReference>
<sequence>MLSGLDSVLLQIAPWDSGAPPARSVALPSSAPPSSCACALERSSTSTPSAFQPPTRASAAPTRANARRASPAPPAAPSGVACVPRGFSRRDTPVSQGVCLCGPRTRHVDRKCVRIAPDMRLILLLALVAPSGALFAQEALGSTAHNNVYFSGKYSRFTRRRQPSLASGIAPGAACGSDSSCAGYPRAFCDGVCASTVTLGPLTPTSAQSPNEPCQYSQQCDARQRGAFCAGLRCRCVFGMTAGVSGDRCTFANRNCSTKGAIWIDEIGQCKQVIVPGAGPCSHSMQCSAAFPGARCRLQRCECPPEAPNAVDGTCGRNCSEGFTFSAVAGDCIPTVRPGESCSYSVQCHAVLAGTVCLRGHCRCPHGGVFSGTACVAACPAGFMATAEGLCRPGCRQDQIEQAGQCLDRAIPGERCLVSAQCSGGSFCLSGSCRCPLHQRPDSSGACVHGESTRSSGCGGENVTRKKA</sequence>
<evidence type="ECO:0000259" key="2">
    <source>
        <dbReference type="Pfam" id="PF01683"/>
    </source>
</evidence>
<evidence type="ECO:0000256" key="1">
    <source>
        <dbReference type="SAM" id="MobiDB-lite"/>
    </source>
</evidence>
<accession>A0A1I7XY24</accession>
<dbReference type="AlphaFoldDB" id="A0A1I7XY24"/>
<dbReference type="InterPro" id="IPR052740">
    <property type="entry name" value="CE4"/>
</dbReference>
<feature type="compositionally biased region" description="Low complexity" evidence="1">
    <location>
        <begin position="53"/>
        <end position="70"/>
    </location>
</feature>
<proteinExistence type="predicted"/>
<dbReference type="InterPro" id="IPR006149">
    <property type="entry name" value="EB_dom"/>
</dbReference>
<evidence type="ECO:0000313" key="3">
    <source>
        <dbReference type="Proteomes" id="UP000095287"/>
    </source>
</evidence>
<dbReference type="Proteomes" id="UP000095287">
    <property type="component" value="Unplaced"/>
</dbReference>
<keyword evidence="3" id="KW-1185">Reference proteome</keyword>
<feature type="domain" description="EB" evidence="2">
    <location>
        <begin position="325"/>
        <end position="375"/>
    </location>
</feature>
<dbReference type="WBParaSite" id="L893_g1065.t1">
    <property type="protein sequence ID" value="L893_g1065.t1"/>
    <property type="gene ID" value="L893_g1065"/>
</dbReference>
<feature type="compositionally biased region" description="Polar residues" evidence="1">
    <location>
        <begin position="42"/>
        <end position="52"/>
    </location>
</feature>
<dbReference type="PANTHER" id="PTHR45985">
    <property type="match status" value="1"/>
</dbReference>
<feature type="region of interest" description="Disordered" evidence="1">
    <location>
        <begin position="38"/>
        <end position="78"/>
    </location>
</feature>
<feature type="region of interest" description="Disordered" evidence="1">
    <location>
        <begin position="444"/>
        <end position="468"/>
    </location>
</feature>
<organism evidence="3 4">
    <name type="scientific">Steinernema glaseri</name>
    <dbReference type="NCBI Taxonomy" id="37863"/>
    <lineage>
        <taxon>Eukaryota</taxon>
        <taxon>Metazoa</taxon>
        <taxon>Ecdysozoa</taxon>
        <taxon>Nematoda</taxon>
        <taxon>Chromadorea</taxon>
        <taxon>Rhabditida</taxon>
        <taxon>Tylenchina</taxon>
        <taxon>Panagrolaimomorpha</taxon>
        <taxon>Strongyloidoidea</taxon>
        <taxon>Steinernematidae</taxon>
        <taxon>Steinernema</taxon>
    </lineage>
</organism>
<protein>
    <submittedName>
        <fullName evidence="4">EB domain-containing protein</fullName>
    </submittedName>
</protein>